<name>A0A238K1P2_9RHOB</name>
<dbReference type="Gene3D" id="1.10.287.950">
    <property type="entry name" value="Methyl-accepting chemotaxis protein"/>
    <property type="match status" value="1"/>
</dbReference>
<evidence type="ECO:0000313" key="2">
    <source>
        <dbReference type="Proteomes" id="UP000207598"/>
    </source>
</evidence>
<sequence>MQLRELSQVGQQTLDLSVVGVRMQASLHAMVDMAEAILAQVQGSVRMIREAGHNSQALAEWVRAVHAGGTEVEDMLRTVPTSNTLISDIAWQMHILAVNAKIEAARRCFTLTDTSEPILQHAVALGGNGEDGVMITRVQDLSGQVALVMEQALADGRITEDALFARIYAPIPHSDLKQVLAPFTRLTDDILPPIQEPALMLDDRIVFCAAVDQNGYLPTHNRNFSHPQGEDPVWRAAHCRNRRIFDDRVGLKAGRNTRPFLLQVYRRDMGGGTFVMMKDLWAPILLRGRHRGGVRLAYRS</sequence>
<reference evidence="1 2" key="1">
    <citation type="submission" date="2017-05" db="EMBL/GenBank/DDBJ databases">
        <authorList>
            <person name="Song R."/>
            <person name="Chenine A.L."/>
            <person name="Ruprecht R.M."/>
        </authorList>
    </citation>
    <scope>NUCLEOTIDE SEQUENCE [LARGE SCALE GENOMIC DNA]</scope>
    <source>
        <strain evidence="1 2">CECT 8898</strain>
    </source>
</reference>
<evidence type="ECO:0008006" key="3">
    <source>
        <dbReference type="Google" id="ProtNLM"/>
    </source>
</evidence>
<accession>A0A238K1P2</accession>
<proteinExistence type="predicted"/>
<evidence type="ECO:0000313" key="1">
    <source>
        <dbReference type="EMBL" id="SMX36284.1"/>
    </source>
</evidence>
<dbReference type="Proteomes" id="UP000207598">
    <property type="component" value="Unassembled WGS sequence"/>
</dbReference>
<dbReference type="EMBL" id="FXYF01000002">
    <property type="protein sequence ID" value="SMX36284.1"/>
    <property type="molecule type" value="Genomic_DNA"/>
</dbReference>
<dbReference type="RefSeq" id="WP_245853234.1">
    <property type="nucleotide sequence ID" value="NZ_FXYF01000002.1"/>
</dbReference>
<gene>
    <name evidence="1" type="ORF">MAA8898_00814</name>
</gene>
<keyword evidence="2" id="KW-1185">Reference proteome</keyword>
<protein>
    <recommendedName>
        <fullName evidence="3">Methyl-accepting chemotaxis protein 4</fullName>
    </recommendedName>
</protein>
<dbReference type="SUPFAM" id="SSF58104">
    <property type="entry name" value="Methyl-accepting chemotaxis protein (MCP) signaling domain"/>
    <property type="match status" value="1"/>
</dbReference>
<organism evidence="1 2">
    <name type="scientific">Maliponia aquimaris</name>
    <dbReference type="NCBI Taxonomy" id="1673631"/>
    <lineage>
        <taxon>Bacteria</taxon>
        <taxon>Pseudomonadati</taxon>
        <taxon>Pseudomonadota</taxon>
        <taxon>Alphaproteobacteria</taxon>
        <taxon>Rhodobacterales</taxon>
        <taxon>Paracoccaceae</taxon>
        <taxon>Maliponia</taxon>
    </lineage>
</organism>
<dbReference type="AlphaFoldDB" id="A0A238K1P2"/>